<organism evidence="2 3">
    <name type="scientific">Kitasatospora cheerisanensis KCTC 2395</name>
    <dbReference type="NCBI Taxonomy" id="1348663"/>
    <lineage>
        <taxon>Bacteria</taxon>
        <taxon>Bacillati</taxon>
        <taxon>Actinomycetota</taxon>
        <taxon>Actinomycetes</taxon>
        <taxon>Kitasatosporales</taxon>
        <taxon>Streptomycetaceae</taxon>
        <taxon>Kitasatospora</taxon>
    </lineage>
</organism>
<keyword evidence="3" id="KW-1185">Reference proteome</keyword>
<feature type="region of interest" description="Disordered" evidence="1">
    <location>
        <begin position="1"/>
        <end position="74"/>
    </location>
</feature>
<gene>
    <name evidence="2" type="ORF">KCH_00510</name>
</gene>
<dbReference type="HOGENOM" id="CLU_2682908_0_0_11"/>
<evidence type="ECO:0000256" key="1">
    <source>
        <dbReference type="SAM" id="MobiDB-lite"/>
    </source>
</evidence>
<sequence>MHELVPDTLRRRRGPLPGTGHVREDLWRRDPRSANHRRPDEPSTLASFPAESTGPSESAFSTVELRTEPAPGSK</sequence>
<proteinExistence type="predicted"/>
<name>A0A066ZD20_9ACTN</name>
<comment type="caution">
    <text evidence="2">The sequence shown here is derived from an EMBL/GenBank/DDBJ whole genome shotgun (WGS) entry which is preliminary data.</text>
</comment>
<feature type="compositionally biased region" description="Basic and acidic residues" evidence="1">
    <location>
        <begin position="21"/>
        <end position="41"/>
    </location>
</feature>
<evidence type="ECO:0000313" key="2">
    <source>
        <dbReference type="EMBL" id="KDN88201.1"/>
    </source>
</evidence>
<dbReference type="Proteomes" id="UP000027178">
    <property type="component" value="Unassembled WGS sequence"/>
</dbReference>
<dbReference type="PATRIC" id="fig|1348663.4.peg.36"/>
<protein>
    <submittedName>
        <fullName evidence="2">Uncharacterized protein</fullName>
    </submittedName>
</protein>
<dbReference type="AlphaFoldDB" id="A0A066ZD20"/>
<evidence type="ECO:0000313" key="3">
    <source>
        <dbReference type="Proteomes" id="UP000027178"/>
    </source>
</evidence>
<accession>A0A066ZD20</accession>
<dbReference type="EMBL" id="JNBY01000003">
    <property type="protein sequence ID" value="KDN88201.1"/>
    <property type="molecule type" value="Genomic_DNA"/>
</dbReference>
<reference evidence="2 3" key="1">
    <citation type="submission" date="2014-05" db="EMBL/GenBank/DDBJ databases">
        <title>Draft Genome Sequence of Kitasatospora cheerisanensis KCTC 2395.</title>
        <authorList>
            <person name="Nam D.H."/>
        </authorList>
    </citation>
    <scope>NUCLEOTIDE SEQUENCE [LARGE SCALE GENOMIC DNA]</scope>
    <source>
        <strain evidence="2 3">KCTC 2395</strain>
    </source>
</reference>